<dbReference type="PANTHER" id="PTHR47955:SF22">
    <property type="entry name" value="CYTOCHROME P450 83B1-LIKE"/>
    <property type="match status" value="1"/>
</dbReference>
<dbReference type="Gene3D" id="1.10.630.10">
    <property type="entry name" value="Cytochrome P450"/>
    <property type="match status" value="2"/>
</dbReference>
<keyword evidence="10" id="KW-0560">Oxidoreductase</keyword>
<evidence type="ECO:0000256" key="11">
    <source>
        <dbReference type="ARBA" id="ARBA00023004"/>
    </source>
</evidence>
<evidence type="ECO:0000256" key="5">
    <source>
        <dbReference type="ARBA" id="ARBA00022692"/>
    </source>
</evidence>
<dbReference type="GO" id="GO:0004497">
    <property type="term" value="F:monooxygenase activity"/>
    <property type="evidence" value="ECO:0007669"/>
    <property type="project" value="UniProtKB-KW"/>
</dbReference>
<dbReference type="GO" id="GO:0020037">
    <property type="term" value="F:heme binding"/>
    <property type="evidence" value="ECO:0007669"/>
    <property type="project" value="InterPro"/>
</dbReference>
<keyword evidence="7" id="KW-0256">Endoplasmic reticulum</keyword>
<protein>
    <recommendedName>
        <fullName evidence="15">Cytochrome P450</fullName>
    </recommendedName>
</protein>
<comment type="caution">
    <text evidence="14">The sequence shown here is derived from an EMBL/GenBank/DDBJ whole genome shotgun (WGS) entry which is preliminary data.</text>
</comment>
<dbReference type="InterPro" id="IPR002401">
    <property type="entry name" value="Cyt_P450_E_grp-I"/>
</dbReference>
<dbReference type="OMA" id="LANTIVC"/>
<dbReference type="PRINTS" id="PR00463">
    <property type="entry name" value="EP450I"/>
</dbReference>
<evidence type="ECO:0000256" key="2">
    <source>
        <dbReference type="ARBA" id="ARBA00004111"/>
    </source>
</evidence>
<name>A0A166CLB8_DAUCS</name>
<dbReference type="Gramene" id="KZN04048">
    <property type="protein sequence ID" value="KZN04048"/>
    <property type="gene ID" value="DCAR_004885"/>
</dbReference>
<dbReference type="GO" id="GO:0016705">
    <property type="term" value="F:oxidoreductase activity, acting on paired donors, with incorporation or reduction of molecular oxygen"/>
    <property type="evidence" value="ECO:0007669"/>
    <property type="project" value="InterPro"/>
</dbReference>
<dbReference type="InterPro" id="IPR036396">
    <property type="entry name" value="Cyt_P450_sf"/>
</dbReference>
<comment type="cofactor">
    <cofactor evidence="1">
        <name>heme</name>
        <dbReference type="ChEBI" id="CHEBI:30413"/>
    </cofactor>
</comment>
<keyword evidence="11" id="KW-0408">Iron</keyword>
<dbReference type="Pfam" id="PF00067">
    <property type="entry name" value="p450"/>
    <property type="match status" value="2"/>
</dbReference>
<dbReference type="InterPro" id="IPR001128">
    <property type="entry name" value="Cyt_P450"/>
</dbReference>
<evidence type="ECO:0000256" key="7">
    <source>
        <dbReference type="ARBA" id="ARBA00022824"/>
    </source>
</evidence>
<keyword evidence="8" id="KW-0492">Microsome</keyword>
<keyword evidence="4" id="KW-0349">Heme</keyword>
<keyword evidence="9" id="KW-1133">Transmembrane helix</keyword>
<evidence type="ECO:0000256" key="6">
    <source>
        <dbReference type="ARBA" id="ARBA00022723"/>
    </source>
</evidence>
<evidence type="ECO:0000256" key="8">
    <source>
        <dbReference type="ARBA" id="ARBA00022848"/>
    </source>
</evidence>
<dbReference type="SUPFAM" id="SSF48264">
    <property type="entry name" value="Cytochrome P450"/>
    <property type="match status" value="2"/>
</dbReference>
<dbReference type="PANTHER" id="PTHR47955">
    <property type="entry name" value="CYTOCHROME P450 FAMILY 71 PROTEIN"/>
    <property type="match status" value="1"/>
</dbReference>
<dbReference type="AlphaFoldDB" id="A0A166CLB8"/>
<sequence>MALVYLCLLVGIPVLCIILLQKLLGNKNSKLPHPPGPRGLPIIGNLHQIDVSIFPQHLWELSKQYGPIMYLRLGHLPTLVISSPEIAKEFLKTHDLNFCSRPYLFGLKKVSYNGRDVLFSPYNEYWREMRKIVTVHLFSSKRIQSFRSIREEEVFQMIKGISEKGSSNEVLNLSDTLAPLTIAMTSRLAFGKKFNEVDMKRFKGLLKRFQDVTAAFYFSDIFPSLQWLDRFTGSSAELDGCFRDMDSFYQEVIDEHLDPCRPSSMDGDVIDILLQLKRDDQISSIDFTFDNIKAIIMLVLSNLLYSFDWELPPGIRKEDIDTDIGRGITLHKKNALCLKPRIFFYTSIQSDRLVVSYLKAKVMDLMDLYILVGVSVLLIVLPKLLQNYKSKLPHAPGPRGLPFIGNLHQIDVSILPHYLWKLSRQYGPIMYLRLGYLPVLVISNSEMAKLILKTHDLNFCSRPSLFGLRKVSYNYRDVVFSPYNEYWREMRKIVTIHLFSSKRIQSFRSIREEEVFLMIKGISEKASSNEVLNLTQILVPLANTIVCRLAFGKKFDEASMKRFEVLLARFQAVTAAFYFSDIFPMFARLDRLTGSSAELDRFFMDMDLFYQELIEEHLVASRPSSMEGDVIDILLQLKRDDQLSSIDFTIDNIKAIIMVKLSICFW</sequence>
<evidence type="ECO:0000256" key="3">
    <source>
        <dbReference type="ARBA" id="ARBA00010617"/>
    </source>
</evidence>
<evidence type="ECO:0000256" key="12">
    <source>
        <dbReference type="ARBA" id="ARBA00023033"/>
    </source>
</evidence>
<comment type="similarity">
    <text evidence="3">Belongs to the cytochrome P450 family.</text>
</comment>
<keyword evidence="12" id="KW-0503">Monooxygenase</keyword>
<comment type="subcellular location">
    <subcellularLocation>
        <location evidence="2">Microsome membrane</location>
        <topology evidence="2">Single-pass membrane protein</topology>
    </subcellularLocation>
</comment>
<keyword evidence="5" id="KW-0812">Transmembrane</keyword>
<keyword evidence="13" id="KW-0472">Membrane</keyword>
<evidence type="ECO:0000256" key="9">
    <source>
        <dbReference type="ARBA" id="ARBA00022989"/>
    </source>
</evidence>
<organism evidence="14">
    <name type="scientific">Daucus carota subsp. sativus</name>
    <name type="common">Carrot</name>
    <dbReference type="NCBI Taxonomy" id="79200"/>
    <lineage>
        <taxon>Eukaryota</taxon>
        <taxon>Viridiplantae</taxon>
        <taxon>Streptophyta</taxon>
        <taxon>Embryophyta</taxon>
        <taxon>Tracheophyta</taxon>
        <taxon>Spermatophyta</taxon>
        <taxon>Magnoliopsida</taxon>
        <taxon>eudicotyledons</taxon>
        <taxon>Gunneridae</taxon>
        <taxon>Pentapetalae</taxon>
        <taxon>asterids</taxon>
        <taxon>campanulids</taxon>
        <taxon>Apiales</taxon>
        <taxon>Apiaceae</taxon>
        <taxon>Apioideae</taxon>
        <taxon>Scandiceae</taxon>
        <taxon>Daucinae</taxon>
        <taxon>Daucus</taxon>
        <taxon>Daucus sect. Daucus</taxon>
    </lineage>
</organism>
<evidence type="ECO:0000256" key="4">
    <source>
        <dbReference type="ARBA" id="ARBA00022617"/>
    </source>
</evidence>
<reference evidence="14" key="1">
    <citation type="journal article" date="2016" name="Nat. Genet.">
        <title>A high-quality carrot genome assembly provides new insights into carotenoid accumulation and asterid genome evolution.</title>
        <authorList>
            <person name="Iorizzo M."/>
            <person name="Ellison S."/>
            <person name="Senalik D."/>
            <person name="Zeng P."/>
            <person name="Satapoomin P."/>
            <person name="Huang J."/>
            <person name="Bowman M."/>
            <person name="Iovene M."/>
            <person name="Sanseverino W."/>
            <person name="Cavagnaro P."/>
            <person name="Yildiz M."/>
            <person name="Macko-Podgorni A."/>
            <person name="Moranska E."/>
            <person name="Grzebelus E."/>
            <person name="Grzebelus D."/>
            <person name="Ashrafi H."/>
            <person name="Zheng Z."/>
            <person name="Cheng S."/>
            <person name="Spooner D."/>
            <person name="Van Deynze A."/>
            <person name="Simon P."/>
        </authorList>
    </citation>
    <scope>NUCLEOTIDE SEQUENCE [LARGE SCALE GENOMIC DNA]</scope>
    <source>
        <tissue evidence="14">Leaf</tissue>
    </source>
</reference>
<evidence type="ECO:0000256" key="13">
    <source>
        <dbReference type="ARBA" id="ARBA00023136"/>
    </source>
</evidence>
<proteinExistence type="inferred from homology"/>
<evidence type="ECO:0000256" key="10">
    <source>
        <dbReference type="ARBA" id="ARBA00023002"/>
    </source>
</evidence>
<evidence type="ECO:0000256" key="1">
    <source>
        <dbReference type="ARBA" id="ARBA00001971"/>
    </source>
</evidence>
<accession>A0A166CLB8</accession>
<keyword evidence="6" id="KW-0479">Metal-binding</keyword>
<dbReference type="EMBL" id="LNRQ01000002">
    <property type="protein sequence ID" value="KZN04048.1"/>
    <property type="molecule type" value="Genomic_DNA"/>
</dbReference>
<dbReference type="GO" id="GO:0005506">
    <property type="term" value="F:iron ion binding"/>
    <property type="evidence" value="ECO:0007669"/>
    <property type="project" value="InterPro"/>
</dbReference>
<evidence type="ECO:0000313" key="14">
    <source>
        <dbReference type="EMBL" id="KZN04048.1"/>
    </source>
</evidence>
<gene>
    <name evidence="14" type="ORF">DCAR_004885</name>
</gene>
<evidence type="ECO:0008006" key="15">
    <source>
        <dbReference type="Google" id="ProtNLM"/>
    </source>
</evidence>